<sequence>MKLEWIEDILAVAETGSFLAAAERRFVTASAFTRRIRAMEESLGCALFDRNRKPVTLLPHVQAMEFELREAARQFRELRSALSDDAGLHSRRLTMACQHALTTMVAPGLARQLGQGRENAFRIRSGSRADCHLMLMRQEADFGLIYETTEDAREFDPELFEKVSLGEEAFIPVANPHLHTVAIREKVLPLITYPAGLYLGDVQRRQILPNVSREFETYSAAETGLTPAVLQFIRQGVGIGWLPRSVAFEAMARAELESLTDILPSTRLTVQVVRARSNDRDVVQQAWESLRRDAGSLRVEGITAPEALP</sequence>
<evidence type="ECO:0000256" key="1">
    <source>
        <dbReference type="ARBA" id="ARBA00009437"/>
    </source>
</evidence>
<dbReference type="InterPro" id="IPR036390">
    <property type="entry name" value="WH_DNA-bd_sf"/>
</dbReference>
<dbReference type="SUPFAM" id="SSF46785">
    <property type="entry name" value="Winged helix' DNA-binding domain"/>
    <property type="match status" value="1"/>
</dbReference>
<dbReference type="GO" id="GO:0003700">
    <property type="term" value="F:DNA-binding transcription factor activity"/>
    <property type="evidence" value="ECO:0007669"/>
    <property type="project" value="InterPro"/>
</dbReference>
<dbReference type="InterPro" id="IPR036388">
    <property type="entry name" value="WH-like_DNA-bd_sf"/>
</dbReference>
<comment type="similarity">
    <text evidence="1">Belongs to the LysR transcriptional regulatory family.</text>
</comment>
<keyword evidence="4" id="KW-0804">Transcription</keyword>
<dbReference type="Pfam" id="PF03466">
    <property type="entry name" value="LysR_substrate"/>
    <property type="match status" value="1"/>
</dbReference>
<dbReference type="PANTHER" id="PTHR30126">
    <property type="entry name" value="HTH-TYPE TRANSCRIPTIONAL REGULATOR"/>
    <property type="match status" value="1"/>
</dbReference>
<organism evidence="6 7">
    <name type="scientific">Roseovarius albus</name>
    <dbReference type="NCBI Taxonomy" id="1247867"/>
    <lineage>
        <taxon>Bacteria</taxon>
        <taxon>Pseudomonadati</taxon>
        <taxon>Pseudomonadota</taxon>
        <taxon>Alphaproteobacteria</taxon>
        <taxon>Rhodobacterales</taxon>
        <taxon>Roseobacteraceae</taxon>
        <taxon>Roseovarius</taxon>
    </lineage>
</organism>
<dbReference type="Gene3D" id="1.10.10.10">
    <property type="entry name" value="Winged helix-like DNA-binding domain superfamily/Winged helix DNA-binding domain"/>
    <property type="match status" value="1"/>
</dbReference>
<reference evidence="6 7" key="1">
    <citation type="submission" date="2017-03" db="EMBL/GenBank/DDBJ databases">
        <authorList>
            <person name="Afonso C.L."/>
            <person name="Miller P.J."/>
            <person name="Scott M.A."/>
            <person name="Spackman E."/>
            <person name="Goraichik I."/>
            <person name="Dimitrov K.M."/>
            <person name="Suarez D.L."/>
            <person name="Swayne D.E."/>
        </authorList>
    </citation>
    <scope>NUCLEOTIDE SEQUENCE [LARGE SCALE GENOMIC DNA]</scope>
    <source>
        <strain evidence="6 7">CECT 7450</strain>
    </source>
</reference>
<dbReference type="InterPro" id="IPR000847">
    <property type="entry name" value="LysR_HTH_N"/>
</dbReference>
<dbReference type="PROSITE" id="PS50931">
    <property type="entry name" value="HTH_LYSR"/>
    <property type="match status" value="1"/>
</dbReference>
<evidence type="ECO:0000313" key="6">
    <source>
        <dbReference type="EMBL" id="SLN14823.1"/>
    </source>
</evidence>
<dbReference type="PANTHER" id="PTHR30126:SF2">
    <property type="entry name" value="HTH-TYPE TRANSCRIPTIONAL REGULATOR YJIE"/>
    <property type="match status" value="1"/>
</dbReference>
<dbReference type="GO" id="GO:0000976">
    <property type="term" value="F:transcription cis-regulatory region binding"/>
    <property type="evidence" value="ECO:0007669"/>
    <property type="project" value="TreeGrafter"/>
</dbReference>
<evidence type="ECO:0000313" key="7">
    <source>
        <dbReference type="Proteomes" id="UP000193061"/>
    </source>
</evidence>
<keyword evidence="7" id="KW-1185">Reference proteome</keyword>
<gene>
    <name evidence="6" type="primary">yjiE</name>
    <name evidence="6" type="ORF">ROA7450_00304</name>
</gene>
<proteinExistence type="inferred from homology"/>
<keyword evidence="2" id="KW-0805">Transcription regulation</keyword>
<evidence type="ECO:0000256" key="3">
    <source>
        <dbReference type="ARBA" id="ARBA00023125"/>
    </source>
</evidence>
<dbReference type="Gene3D" id="3.40.190.10">
    <property type="entry name" value="Periplasmic binding protein-like II"/>
    <property type="match status" value="2"/>
</dbReference>
<accession>A0A1X6YAF6</accession>
<dbReference type="Proteomes" id="UP000193061">
    <property type="component" value="Unassembled WGS sequence"/>
</dbReference>
<dbReference type="EMBL" id="FWFX01000001">
    <property type="protein sequence ID" value="SLN14823.1"/>
    <property type="molecule type" value="Genomic_DNA"/>
</dbReference>
<name>A0A1X6YAF6_9RHOB</name>
<evidence type="ECO:0000256" key="2">
    <source>
        <dbReference type="ARBA" id="ARBA00023015"/>
    </source>
</evidence>
<evidence type="ECO:0000259" key="5">
    <source>
        <dbReference type="PROSITE" id="PS50931"/>
    </source>
</evidence>
<dbReference type="Pfam" id="PF00126">
    <property type="entry name" value="HTH_1"/>
    <property type="match status" value="1"/>
</dbReference>
<dbReference type="RefSeq" id="WP_085803845.1">
    <property type="nucleotide sequence ID" value="NZ_FWFX01000001.1"/>
</dbReference>
<dbReference type="InterPro" id="IPR005119">
    <property type="entry name" value="LysR_subst-bd"/>
</dbReference>
<dbReference type="OrthoDB" id="528082at2"/>
<keyword evidence="3" id="KW-0238">DNA-binding</keyword>
<dbReference type="SUPFAM" id="SSF53850">
    <property type="entry name" value="Periplasmic binding protein-like II"/>
    <property type="match status" value="1"/>
</dbReference>
<protein>
    <submittedName>
        <fullName evidence="6">HTH-type transcriptional regulator YjiE</fullName>
    </submittedName>
</protein>
<dbReference type="AlphaFoldDB" id="A0A1X6YAF6"/>
<evidence type="ECO:0000256" key="4">
    <source>
        <dbReference type="ARBA" id="ARBA00023163"/>
    </source>
</evidence>
<feature type="domain" description="HTH lysR-type" evidence="5">
    <location>
        <begin position="1"/>
        <end position="58"/>
    </location>
</feature>